<comment type="subcellular location">
    <subcellularLocation>
        <location evidence="9">Cellular thylakoid membrane</location>
        <topology evidence="9">Multi-pass membrane protein</topology>
    </subcellularLocation>
    <subcellularLocation>
        <location evidence="2">Membrane</location>
        <topology evidence="2">Multi-pass membrane protein</topology>
    </subcellularLocation>
</comment>
<feature type="transmembrane region" description="Helical" evidence="9">
    <location>
        <begin position="25"/>
        <end position="47"/>
    </location>
</feature>
<evidence type="ECO:0000256" key="5">
    <source>
        <dbReference type="ARBA" id="ARBA00022531"/>
    </source>
</evidence>
<feature type="transmembrane region" description="Helical" evidence="9">
    <location>
        <begin position="67"/>
        <end position="89"/>
    </location>
</feature>
<evidence type="ECO:0000256" key="4">
    <source>
        <dbReference type="ARBA" id="ARBA00015395"/>
    </source>
</evidence>
<keyword evidence="11" id="KW-1185">Reference proteome</keyword>
<reference evidence="10 11" key="1">
    <citation type="journal article" date="2018" name="ACS Chem. Biol.">
        <title>Ketoreductase domain dysfunction expands chemodiversity: malyngamide biosynthesis in the cyanobacterium Okeania hirsuta.</title>
        <authorList>
            <person name="Moss N.A."/>
            <person name="Leao T."/>
            <person name="Rankin M."/>
            <person name="McCullough T.M."/>
            <person name="Qu P."/>
            <person name="Korobeynikov A."/>
            <person name="Smith J.L."/>
            <person name="Gerwick L."/>
            <person name="Gerwick W.H."/>
        </authorList>
    </citation>
    <scope>NUCLEOTIDE SEQUENCE [LARGE SCALE GENOMIC DNA]</scope>
    <source>
        <strain evidence="10 11">PAB10Feb10-1</strain>
    </source>
</reference>
<dbReference type="Pfam" id="PF02392">
    <property type="entry name" value="Ycf4"/>
    <property type="match status" value="1"/>
</dbReference>
<organism evidence="10 11">
    <name type="scientific">Okeania hirsuta</name>
    <dbReference type="NCBI Taxonomy" id="1458930"/>
    <lineage>
        <taxon>Bacteria</taxon>
        <taxon>Bacillati</taxon>
        <taxon>Cyanobacteriota</taxon>
        <taxon>Cyanophyceae</taxon>
        <taxon>Oscillatoriophycideae</taxon>
        <taxon>Oscillatoriales</taxon>
        <taxon>Microcoleaceae</taxon>
        <taxon>Okeania</taxon>
    </lineage>
</organism>
<dbReference type="GO" id="GO:0009522">
    <property type="term" value="C:photosystem I"/>
    <property type="evidence" value="ECO:0007669"/>
    <property type="project" value="InterPro"/>
</dbReference>
<comment type="caution">
    <text evidence="10">The sequence shown here is derived from an EMBL/GenBank/DDBJ whole genome shotgun (WGS) entry which is preliminary data.</text>
</comment>
<name>A0A3N6MTK4_9CYAN</name>
<keyword evidence="6 9" id="KW-0812">Transmembrane</keyword>
<sequence>MTTQTLIGDRLLRKEIIGSRRLSNYFWAVIVSMGGIGFLLSGISSYLKVNLLFVADPSQLNFLPQGIAMGFYGVLGTLYGLFLWLTIIWDIGGGYNEYNQEKGQVMIFRWGFPGKNRKVEFSCPTENVQSIKVDIKEGLNPRRAIYLRLKDSRQIPLTRVGQPLALSKLENEAAQLAKFLQVPLEGL</sequence>
<gene>
    <name evidence="9" type="primary">ycf4</name>
    <name evidence="10" type="ORF">D5R40_24530</name>
</gene>
<dbReference type="GO" id="GO:0031676">
    <property type="term" value="C:plasma membrane-derived thylakoid membrane"/>
    <property type="evidence" value="ECO:0007669"/>
    <property type="project" value="UniProtKB-SubCell"/>
</dbReference>
<comment type="similarity">
    <text evidence="3 9">Belongs to the Ycf4 family.</text>
</comment>
<keyword evidence="8 9" id="KW-0472">Membrane</keyword>
<evidence type="ECO:0000313" key="11">
    <source>
        <dbReference type="Proteomes" id="UP000269154"/>
    </source>
</evidence>
<dbReference type="EMBL" id="RCBY01000188">
    <property type="protein sequence ID" value="RQH29723.1"/>
    <property type="molecule type" value="Genomic_DNA"/>
</dbReference>
<evidence type="ECO:0000313" key="10">
    <source>
        <dbReference type="EMBL" id="RQH29723.1"/>
    </source>
</evidence>
<dbReference type="Proteomes" id="UP000269154">
    <property type="component" value="Unassembled WGS sequence"/>
</dbReference>
<keyword evidence="5 9" id="KW-0602">Photosynthesis</keyword>
<evidence type="ECO:0000256" key="8">
    <source>
        <dbReference type="ARBA" id="ARBA00023136"/>
    </source>
</evidence>
<dbReference type="GO" id="GO:0015979">
    <property type="term" value="P:photosynthesis"/>
    <property type="evidence" value="ECO:0007669"/>
    <property type="project" value="UniProtKB-UniRule"/>
</dbReference>
<dbReference type="NCBIfam" id="NF002712">
    <property type="entry name" value="PRK02542.1"/>
    <property type="match status" value="1"/>
</dbReference>
<evidence type="ECO:0000256" key="3">
    <source>
        <dbReference type="ARBA" id="ARBA00008198"/>
    </source>
</evidence>
<keyword evidence="7 9" id="KW-1133">Transmembrane helix</keyword>
<accession>A0A3N6MTK4</accession>
<dbReference type="InterPro" id="IPR003359">
    <property type="entry name" value="PSI_Ycf4_assembly"/>
</dbReference>
<protein>
    <recommendedName>
        <fullName evidence="4 9">Photosystem I assembly protein Ycf4</fullName>
    </recommendedName>
</protein>
<dbReference type="OrthoDB" id="7059574at2"/>
<evidence type="ECO:0000256" key="2">
    <source>
        <dbReference type="ARBA" id="ARBA00004141"/>
    </source>
</evidence>
<comment type="function">
    <text evidence="1 9">Seems to be required for the assembly of the photosystem I complex.</text>
</comment>
<evidence type="ECO:0000256" key="7">
    <source>
        <dbReference type="ARBA" id="ARBA00022989"/>
    </source>
</evidence>
<dbReference type="HAMAP" id="MF_00437">
    <property type="entry name" value="Ycf4"/>
    <property type="match status" value="1"/>
</dbReference>
<keyword evidence="9" id="KW-0793">Thylakoid</keyword>
<evidence type="ECO:0000256" key="6">
    <source>
        <dbReference type="ARBA" id="ARBA00022692"/>
    </source>
</evidence>
<evidence type="ECO:0000256" key="1">
    <source>
        <dbReference type="ARBA" id="ARBA00002862"/>
    </source>
</evidence>
<dbReference type="AlphaFoldDB" id="A0A3N6MTK4"/>
<evidence type="ECO:0000256" key="9">
    <source>
        <dbReference type="HAMAP-Rule" id="MF_00437"/>
    </source>
</evidence>
<proteinExistence type="inferred from homology"/>
<dbReference type="RefSeq" id="WP_124147546.1">
    <property type="nucleotide sequence ID" value="NZ_CAWOKI010000288.1"/>
</dbReference>